<sequence length="97" mass="10653">MKSSVLSGGRERLMADLAHAEPYDSGALWASSSSSELHSKTNTHLHKSFYDHSSKEVLPAKRSMSAPSKKERISFRDSPVHESGGWGGGRKRGRLTQ</sequence>
<reference evidence="2 3" key="1">
    <citation type="submission" date="2018-11" db="EMBL/GenBank/DDBJ databases">
        <authorList>
            <person name="Lopez-Roques C."/>
            <person name="Donnadieu C."/>
            <person name="Bouchez O."/>
            <person name="Klopp C."/>
            <person name="Cabau C."/>
            <person name="Zahm M."/>
        </authorList>
    </citation>
    <scope>NUCLEOTIDE SEQUENCE [LARGE SCALE GENOMIC DNA]</scope>
    <source>
        <strain evidence="2">RS831</strain>
        <tissue evidence="2">Whole body</tissue>
    </source>
</reference>
<organism evidence="2 3">
    <name type="scientific">Oryzias javanicus</name>
    <name type="common">Javanese ricefish</name>
    <name type="synonym">Aplocheilus javanicus</name>
    <dbReference type="NCBI Taxonomy" id="123683"/>
    <lineage>
        <taxon>Eukaryota</taxon>
        <taxon>Metazoa</taxon>
        <taxon>Chordata</taxon>
        <taxon>Craniata</taxon>
        <taxon>Vertebrata</taxon>
        <taxon>Euteleostomi</taxon>
        <taxon>Actinopterygii</taxon>
        <taxon>Neopterygii</taxon>
        <taxon>Teleostei</taxon>
        <taxon>Neoteleostei</taxon>
        <taxon>Acanthomorphata</taxon>
        <taxon>Ovalentaria</taxon>
        <taxon>Atherinomorphae</taxon>
        <taxon>Beloniformes</taxon>
        <taxon>Adrianichthyidae</taxon>
        <taxon>Oryziinae</taxon>
        <taxon>Oryzias</taxon>
    </lineage>
</organism>
<feature type="compositionally biased region" description="Basic and acidic residues" evidence="1">
    <location>
        <begin position="68"/>
        <end position="80"/>
    </location>
</feature>
<accession>A0A437D9H5</accession>
<evidence type="ECO:0000313" key="3">
    <source>
        <dbReference type="Proteomes" id="UP000283210"/>
    </source>
</evidence>
<evidence type="ECO:0000313" key="2">
    <source>
        <dbReference type="EMBL" id="RVE71272.1"/>
    </source>
</evidence>
<reference evidence="2 3" key="2">
    <citation type="submission" date="2019-01" db="EMBL/GenBank/DDBJ databases">
        <title>A chromosome length genome reference of the Java medaka (oryzias javanicus).</title>
        <authorList>
            <person name="Herpin A."/>
            <person name="Takehana Y."/>
            <person name="Naruse K."/>
            <person name="Ansai S."/>
            <person name="Kawaguchi M."/>
        </authorList>
    </citation>
    <scope>NUCLEOTIDE SEQUENCE [LARGE SCALE GENOMIC DNA]</scope>
    <source>
        <strain evidence="2">RS831</strain>
        <tissue evidence="2">Whole body</tissue>
    </source>
</reference>
<dbReference type="OrthoDB" id="266138at2759"/>
<dbReference type="EMBL" id="CM012442">
    <property type="protein sequence ID" value="RVE71272.1"/>
    <property type="molecule type" value="Genomic_DNA"/>
</dbReference>
<feature type="compositionally biased region" description="Basic and acidic residues" evidence="1">
    <location>
        <begin position="48"/>
        <end position="59"/>
    </location>
</feature>
<evidence type="ECO:0000256" key="1">
    <source>
        <dbReference type="SAM" id="MobiDB-lite"/>
    </source>
</evidence>
<proteinExistence type="predicted"/>
<name>A0A437D9H5_ORYJA</name>
<dbReference type="Proteomes" id="UP000283210">
    <property type="component" value="Chromosome 6"/>
</dbReference>
<gene>
    <name evidence="2" type="ORF">OJAV_G00050160</name>
</gene>
<dbReference type="AlphaFoldDB" id="A0A437D9H5"/>
<feature type="region of interest" description="Disordered" evidence="1">
    <location>
        <begin position="44"/>
        <end position="97"/>
    </location>
</feature>
<keyword evidence="3" id="KW-1185">Reference proteome</keyword>
<protein>
    <submittedName>
        <fullName evidence="2">Uncharacterized protein</fullName>
    </submittedName>
</protein>